<reference evidence="6" key="2">
    <citation type="submission" date="2025-08" db="UniProtKB">
        <authorList>
            <consortium name="Ensembl"/>
        </authorList>
    </citation>
    <scope>IDENTIFICATION</scope>
</reference>
<dbReference type="InterPro" id="IPR036438">
    <property type="entry name" value="Insulin-like_sf"/>
</dbReference>
<sequence length="88" mass="10291">MAVLWIQTTFLLVLLVMPQPSSSYSVSRMWLCGTELVNALNFVCGERRFGTPVQDHRARNKEWERQRTIFRKCCEESCSLSDLEQYCP</sequence>
<dbReference type="InterPro" id="IPR022352">
    <property type="entry name" value="Ins/IGF/rlx"/>
</dbReference>
<dbReference type="Pfam" id="PF00049">
    <property type="entry name" value="Insulin"/>
    <property type="match status" value="1"/>
</dbReference>
<dbReference type="SMART" id="SM00078">
    <property type="entry name" value="IlGF"/>
    <property type="match status" value="1"/>
</dbReference>
<dbReference type="GO" id="GO:0005615">
    <property type="term" value="C:extracellular space"/>
    <property type="evidence" value="ECO:0007669"/>
    <property type="project" value="TreeGrafter"/>
</dbReference>
<comment type="similarity">
    <text evidence="1 3">Belongs to the insulin family.</text>
</comment>
<dbReference type="Proteomes" id="UP000265040">
    <property type="component" value="Chromosome 14"/>
</dbReference>
<accession>A0A7N6BY53</accession>
<evidence type="ECO:0000256" key="3">
    <source>
        <dbReference type="RuleBase" id="RU000406"/>
    </source>
</evidence>
<dbReference type="GO" id="GO:0005159">
    <property type="term" value="F:insulin-like growth factor receptor binding"/>
    <property type="evidence" value="ECO:0007669"/>
    <property type="project" value="TreeGrafter"/>
</dbReference>
<feature type="domain" description="Insulin-like" evidence="5">
    <location>
        <begin position="29"/>
        <end position="87"/>
    </location>
</feature>
<keyword evidence="7" id="KW-1185">Reference proteome</keyword>
<evidence type="ECO:0000313" key="6">
    <source>
        <dbReference type="Ensembl" id="ENSATEP00000069343.1"/>
    </source>
</evidence>
<feature type="chain" id="PRO_5031360340" description="Insulin-like domain-containing protein" evidence="4">
    <location>
        <begin position="24"/>
        <end position="88"/>
    </location>
</feature>
<dbReference type="GO" id="GO:0048009">
    <property type="term" value="P:insulin-like growth factor receptor signaling pathway"/>
    <property type="evidence" value="ECO:0007669"/>
    <property type="project" value="TreeGrafter"/>
</dbReference>
<dbReference type="GO" id="GO:0008283">
    <property type="term" value="P:cell population proliferation"/>
    <property type="evidence" value="ECO:0007669"/>
    <property type="project" value="TreeGrafter"/>
</dbReference>
<dbReference type="SUPFAM" id="SSF56994">
    <property type="entry name" value="Insulin-like"/>
    <property type="match status" value="1"/>
</dbReference>
<evidence type="ECO:0000256" key="4">
    <source>
        <dbReference type="SAM" id="SignalP"/>
    </source>
</evidence>
<dbReference type="InterPro" id="IPR022353">
    <property type="entry name" value="Insulin_CS"/>
</dbReference>
<dbReference type="AlphaFoldDB" id="A0A7N6BY53"/>
<dbReference type="Ensembl" id="ENSATET00000061083.2">
    <property type="protein sequence ID" value="ENSATEP00000069343.1"/>
    <property type="gene ID" value="ENSATEG00000028443.2"/>
</dbReference>
<dbReference type="PRINTS" id="PR00276">
    <property type="entry name" value="INSULINFAMLY"/>
</dbReference>
<evidence type="ECO:0000259" key="5">
    <source>
        <dbReference type="SMART" id="SM00078"/>
    </source>
</evidence>
<reference evidence="6" key="1">
    <citation type="submission" date="2021-04" db="EMBL/GenBank/DDBJ databases">
        <authorList>
            <consortium name="Wellcome Sanger Institute Data Sharing"/>
        </authorList>
    </citation>
    <scope>NUCLEOTIDE SEQUENCE [LARGE SCALE GENOMIC DNA]</scope>
</reference>
<dbReference type="Gene3D" id="1.10.100.10">
    <property type="entry name" value="Insulin-like"/>
    <property type="match status" value="1"/>
</dbReference>
<comment type="subcellular location">
    <subcellularLocation>
        <location evidence="3">Secreted</location>
    </subcellularLocation>
</comment>
<dbReference type="PANTHER" id="PTHR46845">
    <property type="entry name" value="INSULIN-LIKE GROWTH FACTOR I"/>
    <property type="match status" value="1"/>
</dbReference>
<keyword evidence="3" id="KW-0964">Secreted</keyword>
<dbReference type="GO" id="GO:0051897">
    <property type="term" value="P:positive regulation of phosphatidylinositol 3-kinase/protein kinase B signal transduction"/>
    <property type="evidence" value="ECO:0007669"/>
    <property type="project" value="TreeGrafter"/>
</dbReference>
<organism evidence="6 7">
    <name type="scientific">Anabas testudineus</name>
    <name type="common">Climbing perch</name>
    <name type="synonym">Anthias testudineus</name>
    <dbReference type="NCBI Taxonomy" id="64144"/>
    <lineage>
        <taxon>Eukaryota</taxon>
        <taxon>Metazoa</taxon>
        <taxon>Chordata</taxon>
        <taxon>Craniata</taxon>
        <taxon>Vertebrata</taxon>
        <taxon>Euteleostomi</taxon>
        <taxon>Actinopterygii</taxon>
        <taxon>Neopterygii</taxon>
        <taxon>Teleostei</taxon>
        <taxon>Neoteleostei</taxon>
        <taxon>Acanthomorphata</taxon>
        <taxon>Anabantaria</taxon>
        <taxon>Anabantiformes</taxon>
        <taxon>Anabantoidei</taxon>
        <taxon>Anabantidae</taxon>
        <taxon>Anabas</taxon>
    </lineage>
</organism>
<feature type="signal peptide" evidence="4">
    <location>
        <begin position="1"/>
        <end position="23"/>
    </location>
</feature>
<dbReference type="GeneTree" id="ENSGT01010000226855"/>
<dbReference type="GO" id="GO:0043066">
    <property type="term" value="P:negative regulation of apoptotic process"/>
    <property type="evidence" value="ECO:0007669"/>
    <property type="project" value="TreeGrafter"/>
</dbReference>
<evidence type="ECO:0000256" key="2">
    <source>
        <dbReference type="ARBA" id="ARBA00023157"/>
    </source>
</evidence>
<keyword evidence="2" id="KW-1015">Disulfide bond</keyword>
<dbReference type="GeneID" id="113170458"/>
<name>A0A7N6BY53_ANATE</name>
<protein>
    <recommendedName>
        <fullName evidence="5">Insulin-like domain-containing protein</fullName>
    </recommendedName>
</protein>
<dbReference type="GO" id="GO:0008284">
    <property type="term" value="P:positive regulation of cell population proliferation"/>
    <property type="evidence" value="ECO:0007669"/>
    <property type="project" value="TreeGrafter"/>
</dbReference>
<keyword evidence="4" id="KW-0732">Signal</keyword>
<dbReference type="InParanoid" id="A0A7N6BY53"/>
<evidence type="ECO:0000313" key="7">
    <source>
        <dbReference type="Proteomes" id="UP000265040"/>
    </source>
</evidence>
<dbReference type="RefSeq" id="XP_026228351.1">
    <property type="nucleotide sequence ID" value="XM_026372566.1"/>
</dbReference>
<dbReference type="InterPro" id="IPR016179">
    <property type="entry name" value="Insulin-like"/>
</dbReference>
<evidence type="ECO:0000256" key="1">
    <source>
        <dbReference type="ARBA" id="ARBA00009034"/>
    </source>
</evidence>
<dbReference type="PROSITE" id="PS00262">
    <property type="entry name" value="INSULIN"/>
    <property type="match status" value="1"/>
</dbReference>
<proteinExistence type="inferred from homology"/>
<reference evidence="6" key="3">
    <citation type="submission" date="2025-09" db="UniProtKB">
        <authorList>
            <consortium name="Ensembl"/>
        </authorList>
    </citation>
    <scope>IDENTIFICATION</scope>
</reference>
<dbReference type="OrthoDB" id="8936076at2759"/>
<dbReference type="PANTHER" id="PTHR46845:SF1">
    <property type="entry name" value="INSULIN-LIKE GROWTH FACTOR I"/>
    <property type="match status" value="1"/>
</dbReference>
<dbReference type="GO" id="GO:0005179">
    <property type="term" value="F:hormone activity"/>
    <property type="evidence" value="ECO:0007669"/>
    <property type="project" value="InterPro"/>
</dbReference>